<reference evidence="1 2" key="1">
    <citation type="submission" date="2019-10" db="EMBL/GenBank/DDBJ databases">
        <title>Isolation, Identification of Microvirga thermotolerans HR1, a novel thermophilic bacterium and Comparative Genomics of the genus Microvirga.</title>
        <authorList>
            <person name="Li J."/>
            <person name="Zhang W."/>
            <person name="Lin M."/>
            <person name="Wang J."/>
        </authorList>
    </citation>
    <scope>NUCLEOTIDE SEQUENCE [LARGE SCALE GENOMIC DNA]</scope>
    <source>
        <strain evidence="1 2">HR1</strain>
    </source>
</reference>
<dbReference type="Proteomes" id="UP000325614">
    <property type="component" value="Chromosome"/>
</dbReference>
<proteinExistence type="predicted"/>
<protein>
    <submittedName>
        <fullName evidence="1">Uncharacterized protein</fullName>
    </submittedName>
</protein>
<sequence length="73" mass="8087">MTAYELNEQELGQVAGGAPIIVYAAPITFDLRETYAMPVVRARPIVLDLRDPTVVRAAPIVIDIRPRKRKGGR</sequence>
<gene>
    <name evidence="1" type="ORF">GDR74_17930</name>
</gene>
<name>A0A5P9K0K8_9HYPH</name>
<dbReference type="EMBL" id="CP045423">
    <property type="protein sequence ID" value="QFU17941.1"/>
    <property type="molecule type" value="Genomic_DNA"/>
</dbReference>
<evidence type="ECO:0000313" key="1">
    <source>
        <dbReference type="EMBL" id="QFU17941.1"/>
    </source>
</evidence>
<evidence type="ECO:0000313" key="2">
    <source>
        <dbReference type="Proteomes" id="UP000325614"/>
    </source>
</evidence>
<keyword evidence="2" id="KW-1185">Reference proteome</keyword>
<dbReference type="KEGG" id="mico:GDR74_17930"/>
<organism evidence="1 2">
    <name type="scientific">Microvirga thermotolerans</name>
    <dbReference type="NCBI Taxonomy" id="2651334"/>
    <lineage>
        <taxon>Bacteria</taxon>
        <taxon>Pseudomonadati</taxon>
        <taxon>Pseudomonadota</taxon>
        <taxon>Alphaproteobacteria</taxon>
        <taxon>Hyphomicrobiales</taxon>
        <taxon>Methylobacteriaceae</taxon>
        <taxon>Microvirga</taxon>
    </lineage>
</organism>
<dbReference type="RefSeq" id="WP_152587572.1">
    <property type="nucleotide sequence ID" value="NZ_CP045423.1"/>
</dbReference>
<dbReference type="AlphaFoldDB" id="A0A5P9K0K8"/>
<accession>A0A5P9K0K8</accession>